<dbReference type="GeneID" id="66579793"/>
<dbReference type="AlphaFoldDB" id="A0A395WBE6"/>
<reference evidence="1 2" key="1">
    <citation type="submission" date="2018-08" db="EMBL/GenBank/DDBJ databases">
        <title>A genome reference for cultivated species of the human gut microbiota.</title>
        <authorList>
            <person name="Zou Y."/>
            <person name="Xue W."/>
            <person name="Luo G."/>
        </authorList>
    </citation>
    <scope>NUCLEOTIDE SEQUENCE [LARGE SCALE GENOMIC DNA]</scope>
    <source>
        <strain evidence="1 2">AF15-20</strain>
    </source>
</reference>
<evidence type="ECO:0000313" key="2">
    <source>
        <dbReference type="Proteomes" id="UP000265489"/>
    </source>
</evidence>
<name>A0A395WBE6_9FIRM</name>
<dbReference type="Proteomes" id="UP000265489">
    <property type="component" value="Unassembled WGS sequence"/>
</dbReference>
<sequence length="156" mass="18266">MRKLGVLLVVSILLFVFGVGTFVYEFSQISPHQMDLSQETQTMTTSMPNRARLYTKTYLSSVGDVRVVVDEILEDDKLQDDALVITYPKMLHIVQDEDQLDLQMDDYEMSKDFQTLFNTFRTKSYDEYYAKNNEIHISIRYGKALKDKITLVDDYY</sequence>
<dbReference type="EMBL" id="QRYQ01000014">
    <property type="protein sequence ID" value="RGU90938.1"/>
    <property type="molecule type" value="Genomic_DNA"/>
</dbReference>
<comment type="caution">
    <text evidence="1">The sequence shown here is derived from an EMBL/GenBank/DDBJ whole genome shotgun (WGS) entry which is preliminary data.</text>
</comment>
<gene>
    <name evidence="1" type="ORF">DWW32_07800</name>
</gene>
<proteinExistence type="predicted"/>
<dbReference type="RefSeq" id="WP_118325363.1">
    <property type="nucleotide sequence ID" value="NZ_QRYH01000013.1"/>
</dbReference>
<protein>
    <recommendedName>
        <fullName evidence="3">DUF4825 domain-containing protein</fullName>
    </recommendedName>
</protein>
<evidence type="ECO:0000313" key="1">
    <source>
        <dbReference type="EMBL" id="RGU90938.1"/>
    </source>
</evidence>
<organism evidence="1 2">
    <name type="scientific">Holdemanella biformis</name>
    <dbReference type="NCBI Taxonomy" id="1735"/>
    <lineage>
        <taxon>Bacteria</taxon>
        <taxon>Bacillati</taxon>
        <taxon>Bacillota</taxon>
        <taxon>Erysipelotrichia</taxon>
        <taxon>Erysipelotrichales</taxon>
        <taxon>Erysipelotrichaceae</taxon>
        <taxon>Holdemanella</taxon>
    </lineage>
</organism>
<accession>A0A395WBE6</accession>
<evidence type="ECO:0008006" key="3">
    <source>
        <dbReference type="Google" id="ProtNLM"/>
    </source>
</evidence>